<reference evidence="2" key="1">
    <citation type="submission" date="2018-08" db="EMBL/GenBank/DDBJ databases">
        <authorList>
            <person name="Chevrot R."/>
        </authorList>
    </citation>
    <scope>NUCLEOTIDE SEQUENCE [LARGE SCALE GENOMIC DNA]</scope>
</reference>
<gene>
    <name evidence="1" type="ORF">PBLR_14237</name>
</gene>
<organism evidence="1 2">
    <name type="scientific">Paenibacillus alvei</name>
    <name type="common">Bacillus alvei</name>
    <dbReference type="NCBI Taxonomy" id="44250"/>
    <lineage>
        <taxon>Bacteria</taxon>
        <taxon>Bacillati</taxon>
        <taxon>Bacillota</taxon>
        <taxon>Bacilli</taxon>
        <taxon>Bacillales</taxon>
        <taxon>Paenibacillaceae</taxon>
        <taxon>Paenibacillus</taxon>
    </lineage>
</organism>
<name>A0A383RFE2_PAEAL</name>
<evidence type="ECO:0000313" key="2">
    <source>
        <dbReference type="Proteomes" id="UP000304148"/>
    </source>
</evidence>
<dbReference type="AlphaFoldDB" id="A0A383RFE2"/>
<proteinExistence type="predicted"/>
<dbReference type="Proteomes" id="UP000304148">
    <property type="component" value="Chromosome"/>
</dbReference>
<dbReference type="EMBL" id="LS992241">
    <property type="protein sequence ID" value="SYX85815.1"/>
    <property type="molecule type" value="Genomic_DNA"/>
</dbReference>
<accession>A0A383RFE2</accession>
<evidence type="ECO:0000313" key="1">
    <source>
        <dbReference type="EMBL" id="SYX85815.1"/>
    </source>
</evidence>
<protein>
    <submittedName>
        <fullName evidence="1">Uncharacterized protein</fullName>
    </submittedName>
</protein>
<sequence length="42" mass="4564">MDGNPSFSLSQEEPLNITNTYDSYAGTGDKFLLPVVYFAACS</sequence>